<dbReference type="EMBL" id="CP133647">
    <property type="protein sequence ID" value="WNH00874.1"/>
    <property type="molecule type" value="Genomic_DNA"/>
</dbReference>
<dbReference type="GeneID" id="88856590"/>
<gene>
    <name evidence="1" type="ORF">QL112_013495</name>
</gene>
<proteinExistence type="predicted"/>
<dbReference type="RefSeq" id="WP_189758096.1">
    <property type="nucleotide sequence ID" value="NZ_CAWPOC010000112.1"/>
</dbReference>
<accession>A0ABY9XE49</accession>
<organism evidence="1 2">
    <name type="scientific">Xenorhabdus griffiniae</name>
    <dbReference type="NCBI Taxonomy" id="351672"/>
    <lineage>
        <taxon>Bacteria</taxon>
        <taxon>Pseudomonadati</taxon>
        <taxon>Pseudomonadota</taxon>
        <taxon>Gammaproteobacteria</taxon>
        <taxon>Enterobacterales</taxon>
        <taxon>Morganellaceae</taxon>
        <taxon>Xenorhabdus</taxon>
    </lineage>
</organism>
<keyword evidence="2" id="KW-1185">Reference proteome</keyword>
<evidence type="ECO:0000313" key="1">
    <source>
        <dbReference type="EMBL" id="WNH00874.1"/>
    </source>
</evidence>
<sequence>MGNKTVLGTNLFYKFNSEITASPLIGVNLRFDVVQIFATYYKLNEVVAMIRKAGEEHEEEVKKDKNGAFYGVQ</sequence>
<protein>
    <submittedName>
        <fullName evidence="1">Uncharacterized protein</fullName>
    </submittedName>
</protein>
<reference evidence="1 2" key="1">
    <citation type="journal article" date="2023" name="Access Microbiol">
        <title>The genome of a steinernematid-associated Pseudomonas piscis bacterium encodes the biosynthesis of insect toxins.</title>
        <authorList>
            <person name="Awori R.M."/>
            <person name="Hendre P."/>
            <person name="Amugune N.O."/>
        </authorList>
    </citation>
    <scope>NUCLEOTIDE SEQUENCE [LARGE SCALE GENOMIC DNA]</scope>
    <source>
        <strain evidence="1 2">97</strain>
    </source>
</reference>
<name>A0ABY9XE49_9GAMM</name>
<evidence type="ECO:0000313" key="2">
    <source>
        <dbReference type="Proteomes" id="UP001300348"/>
    </source>
</evidence>
<dbReference type="Proteomes" id="UP001300348">
    <property type="component" value="Chromosome"/>
</dbReference>